<dbReference type="Gene3D" id="3.40.50.300">
    <property type="entry name" value="P-loop containing nucleotide triphosphate hydrolases"/>
    <property type="match status" value="1"/>
</dbReference>
<protein>
    <recommendedName>
        <fullName evidence="6">Deoxynucleoside kinase domain-containing protein</fullName>
    </recommendedName>
</protein>
<evidence type="ECO:0000313" key="7">
    <source>
        <dbReference type="EMBL" id="SVC35586.1"/>
    </source>
</evidence>
<reference evidence="7" key="1">
    <citation type="submission" date="2018-05" db="EMBL/GenBank/DDBJ databases">
        <authorList>
            <person name="Lanie J.A."/>
            <person name="Ng W.-L."/>
            <person name="Kazmierczak K.M."/>
            <person name="Andrzejewski T.M."/>
            <person name="Davidsen T.M."/>
            <person name="Wayne K.J."/>
            <person name="Tettelin H."/>
            <person name="Glass J.I."/>
            <person name="Rusch D."/>
            <person name="Podicherti R."/>
            <person name="Tsui H.-C.T."/>
            <person name="Winkler M.E."/>
        </authorList>
    </citation>
    <scope>NUCLEOTIDE SEQUENCE</scope>
</reference>
<evidence type="ECO:0000256" key="1">
    <source>
        <dbReference type="ARBA" id="ARBA00007420"/>
    </source>
</evidence>
<organism evidence="7">
    <name type="scientific">marine metagenome</name>
    <dbReference type="NCBI Taxonomy" id="408172"/>
    <lineage>
        <taxon>unclassified sequences</taxon>
        <taxon>metagenomes</taxon>
        <taxon>ecological metagenomes</taxon>
    </lineage>
</organism>
<dbReference type="InterPro" id="IPR050566">
    <property type="entry name" value="Deoxyribonucleoside_kinase"/>
</dbReference>
<dbReference type="GO" id="GO:0019136">
    <property type="term" value="F:deoxynucleoside kinase activity"/>
    <property type="evidence" value="ECO:0007669"/>
    <property type="project" value="InterPro"/>
</dbReference>
<evidence type="ECO:0000259" key="6">
    <source>
        <dbReference type="Pfam" id="PF01712"/>
    </source>
</evidence>
<dbReference type="GO" id="GO:0005524">
    <property type="term" value="F:ATP binding"/>
    <property type="evidence" value="ECO:0007669"/>
    <property type="project" value="UniProtKB-KW"/>
</dbReference>
<dbReference type="PIRSF" id="PIRSF000705">
    <property type="entry name" value="DNK"/>
    <property type="match status" value="1"/>
</dbReference>
<feature type="domain" description="Deoxynucleoside kinase" evidence="6">
    <location>
        <begin position="15"/>
        <end position="196"/>
    </location>
</feature>
<dbReference type="Pfam" id="PF01712">
    <property type="entry name" value="dNK"/>
    <property type="match status" value="1"/>
</dbReference>
<dbReference type="InterPro" id="IPR027417">
    <property type="entry name" value="P-loop_NTPase"/>
</dbReference>
<proteinExistence type="inferred from homology"/>
<evidence type="ECO:0000256" key="3">
    <source>
        <dbReference type="ARBA" id="ARBA00022741"/>
    </source>
</evidence>
<name>A0A382LG56_9ZZZZ</name>
<evidence type="ECO:0000256" key="4">
    <source>
        <dbReference type="ARBA" id="ARBA00022777"/>
    </source>
</evidence>
<sequence>MHKEGTRLGPFVGLAGNIGVGKTTFTQILSERQGWLAFYESVSDNPYLGDFYADMERWSFNLQIYFLHKRFESHLHMSKLDGGVVQDRTIYEDVEIFARNLHEMKKLSDRDWDNYCSLFSAMTSFLKKPDLVVYLKASTDTLLNRINSRGRDYEQSIDPEYLHSLNVSYDKWINSAKEYPVMIVDTDGFNVFEDNRQLSEIECRILERL</sequence>
<dbReference type="GO" id="GO:0005737">
    <property type="term" value="C:cytoplasm"/>
    <property type="evidence" value="ECO:0007669"/>
    <property type="project" value="TreeGrafter"/>
</dbReference>
<evidence type="ECO:0000256" key="5">
    <source>
        <dbReference type="ARBA" id="ARBA00022840"/>
    </source>
</evidence>
<dbReference type="FunFam" id="3.40.50.300:FF:000659">
    <property type="entry name" value="Deoxyguanosine kinase"/>
    <property type="match status" value="1"/>
</dbReference>
<keyword evidence="3" id="KW-0547">Nucleotide-binding</keyword>
<dbReference type="EMBL" id="UINC01086799">
    <property type="protein sequence ID" value="SVC35586.1"/>
    <property type="molecule type" value="Genomic_DNA"/>
</dbReference>
<dbReference type="AlphaFoldDB" id="A0A382LG56"/>
<dbReference type="InterPro" id="IPR031314">
    <property type="entry name" value="DNK_dom"/>
</dbReference>
<dbReference type="SUPFAM" id="SSF52540">
    <property type="entry name" value="P-loop containing nucleoside triphosphate hydrolases"/>
    <property type="match status" value="1"/>
</dbReference>
<comment type="similarity">
    <text evidence="1">Belongs to the DCK/DGK family.</text>
</comment>
<dbReference type="CDD" id="cd01673">
    <property type="entry name" value="dNK"/>
    <property type="match status" value="1"/>
</dbReference>
<dbReference type="PANTHER" id="PTHR10513">
    <property type="entry name" value="DEOXYNUCLEOSIDE KINASE"/>
    <property type="match status" value="1"/>
</dbReference>
<evidence type="ECO:0000256" key="2">
    <source>
        <dbReference type="ARBA" id="ARBA00022679"/>
    </source>
</evidence>
<keyword evidence="4" id="KW-0418">Kinase</keyword>
<keyword evidence="5" id="KW-0067">ATP-binding</keyword>
<accession>A0A382LG56</accession>
<dbReference type="PANTHER" id="PTHR10513:SF35">
    <property type="entry name" value="DEOXYADENOSINE KINASE"/>
    <property type="match status" value="1"/>
</dbReference>
<keyword evidence="2" id="KW-0808">Transferase</keyword>
<dbReference type="InterPro" id="IPR002624">
    <property type="entry name" value="DCK/DGK"/>
</dbReference>
<gene>
    <name evidence="7" type="ORF">METZ01_LOCUS288440</name>
</gene>